<evidence type="ECO:0000256" key="1">
    <source>
        <dbReference type="SAM" id="MobiDB-lite"/>
    </source>
</evidence>
<keyword evidence="4" id="KW-1185">Reference proteome</keyword>
<dbReference type="Pfam" id="PF20598">
    <property type="entry name" value="DUF6795"/>
    <property type="match status" value="1"/>
</dbReference>
<dbReference type="Proteomes" id="UP000004374">
    <property type="component" value="Unassembled WGS sequence"/>
</dbReference>
<dbReference type="InterPro" id="IPR046474">
    <property type="entry name" value="DUF6795"/>
</dbReference>
<reference evidence="3 4" key="1">
    <citation type="journal article" date="2012" name="J. Bacteriol.">
        <title>Genome Sequence of the Protease-Producing Bacterium Rheinheimera nanhaiensis E407-8T, Isolated from Deep-Sea Sediment of the South China Sea.</title>
        <authorList>
            <person name="Zhang X.-Y."/>
            <person name="Zhang Y.-J."/>
            <person name="Qin Q.-L."/>
            <person name="Xie B.-B."/>
            <person name="Chen X.-L."/>
            <person name="Zhou B.-C."/>
            <person name="Zhang Y.-Z."/>
        </authorList>
    </citation>
    <scope>NUCLEOTIDE SEQUENCE [LARGE SCALE GENOMIC DNA]</scope>
    <source>
        <strain evidence="3 4">E407-8</strain>
    </source>
</reference>
<dbReference type="AlphaFoldDB" id="I1E1B8"/>
<gene>
    <name evidence="3" type="ORF">RNAN_3110</name>
</gene>
<protein>
    <recommendedName>
        <fullName evidence="2">DUF6795 domain-containing protein</fullName>
    </recommendedName>
</protein>
<evidence type="ECO:0000259" key="2">
    <source>
        <dbReference type="Pfam" id="PF20598"/>
    </source>
</evidence>
<feature type="region of interest" description="Disordered" evidence="1">
    <location>
        <begin position="162"/>
        <end position="184"/>
    </location>
</feature>
<name>I1E1B8_9GAMM</name>
<evidence type="ECO:0000313" key="4">
    <source>
        <dbReference type="Proteomes" id="UP000004374"/>
    </source>
</evidence>
<proteinExistence type="predicted"/>
<evidence type="ECO:0000313" key="3">
    <source>
        <dbReference type="EMBL" id="GAB60096.1"/>
    </source>
</evidence>
<sequence>MFDWLRGTEIQWSPEIRGIIRENGTPVSGLKVVRELYYEDDEFNDSTVTDNEGRFSFPRKTLRTRRVLFDYSIGLFLSVSDHPIAGGQNRFFDIRWGNQLDGKALNLLMSDMQCELTAEEKNFSLRNLETPDGAAPWFGAKCTFTHASIAVYSDEELEEQRLERERELDEQDRILNEQNKESKS</sequence>
<feature type="domain" description="DUF6795" evidence="2">
    <location>
        <begin position="16"/>
        <end position="119"/>
    </location>
</feature>
<dbReference type="EMBL" id="BAFK01000021">
    <property type="protein sequence ID" value="GAB60096.1"/>
    <property type="molecule type" value="Genomic_DNA"/>
</dbReference>
<organism evidence="3 4">
    <name type="scientific">Rheinheimera nanhaiensis E407-8</name>
    <dbReference type="NCBI Taxonomy" id="562729"/>
    <lineage>
        <taxon>Bacteria</taxon>
        <taxon>Pseudomonadati</taxon>
        <taxon>Pseudomonadota</taxon>
        <taxon>Gammaproteobacteria</taxon>
        <taxon>Chromatiales</taxon>
        <taxon>Chromatiaceae</taxon>
        <taxon>Rheinheimera</taxon>
    </lineage>
</organism>
<accession>I1E1B8</accession>
<comment type="caution">
    <text evidence="3">The sequence shown here is derived from an EMBL/GenBank/DDBJ whole genome shotgun (WGS) entry which is preliminary data.</text>
</comment>